<evidence type="ECO:0000313" key="3">
    <source>
        <dbReference type="Proteomes" id="UP001629113"/>
    </source>
</evidence>
<proteinExistence type="predicted"/>
<accession>A0ABR4PSX1</accession>
<dbReference type="SUPFAM" id="SSF53474">
    <property type="entry name" value="alpha/beta-Hydrolases"/>
    <property type="match status" value="1"/>
</dbReference>
<keyword evidence="3" id="KW-1185">Reference proteome</keyword>
<keyword evidence="1" id="KW-1133">Transmembrane helix</keyword>
<evidence type="ECO:0000313" key="2">
    <source>
        <dbReference type="EMBL" id="KAL3426454.1"/>
    </source>
</evidence>
<dbReference type="Proteomes" id="UP001629113">
    <property type="component" value="Unassembled WGS sequence"/>
</dbReference>
<dbReference type="PANTHER" id="PTHR42044:SF2">
    <property type="entry name" value="DUF676 DOMAIN-CONTAINING PROTEIN"/>
    <property type="match status" value="1"/>
</dbReference>
<gene>
    <name evidence="2" type="ORF">PVAG01_03245</name>
</gene>
<comment type="caution">
    <text evidence="2">The sequence shown here is derived from an EMBL/GenBank/DDBJ whole genome shotgun (WGS) entry which is preliminary data.</text>
</comment>
<feature type="transmembrane region" description="Helical" evidence="1">
    <location>
        <begin position="71"/>
        <end position="93"/>
    </location>
</feature>
<dbReference type="PANTHER" id="PTHR42044">
    <property type="entry name" value="DUF676 DOMAIN-CONTAINING PROTEIN-RELATED"/>
    <property type="match status" value="1"/>
</dbReference>
<keyword evidence="1" id="KW-0812">Transmembrane</keyword>
<dbReference type="InterPro" id="IPR029058">
    <property type="entry name" value="AB_hydrolase_fold"/>
</dbReference>
<dbReference type="EMBL" id="JBFCZG010000002">
    <property type="protein sequence ID" value="KAL3426454.1"/>
    <property type="molecule type" value="Genomic_DNA"/>
</dbReference>
<sequence length="513" mass="57830">MPNTRFFGSQVGGRKITPLSYTGSPLQLLRHDVFSAFSYYKSLPFIIWPIQPFGSGDLCELYPSRGNLYDIFLHLVLLALQLPFLISVPFWIFLPFPPLTFVLGIVGFWLVNRVVYQLINGPEMKYQSDPKFAAARPEHAHEQWVLLNGVAVGRHWLTSNVNRLALTFGRPVLGVHNKTNGILFDVIQCLIQRNFNYATQDVRDCYSTVKELLYEEHLTKVVFILHSQGGIEGGMIIDWLLQEVPQDLLAKLEVYTFGNAANHFNNPHSHLISQNASFLNPNLSSITQTRTQVHYHAPLANGQNPDQHSRSHKSKSAGKAIRYIEHYAQTDDFVAKWGVLHFTSDLHLTDMGSRFMGRVFERQGKGHQLNQHYLDNMFPLKKTEDGKGGIGGTGFLGAEEENNEFMNSSMELAIGGDKGDEREGMEMSYSGTHGEPLNRGEVDVLLRDMSPVSPASTRAAMKEFVNGKGLTNGTVGEKNDFRVKDLSRLWLYRNGQRPKFDEVDIGISRMATI</sequence>
<evidence type="ECO:0000256" key="1">
    <source>
        <dbReference type="SAM" id="Phobius"/>
    </source>
</evidence>
<name>A0ABR4PSX1_9HELO</name>
<reference evidence="2 3" key="1">
    <citation type="submission" date="2024-06" db="EMBL/GenBank/DDBJ databases">
        <title>Complete genome of Phlyctema vagabunda strain 19-DSS-EL-015.</title>
        <authorList>
            <person name="Fiorenzani C."/>
        </authorList>
    </citation>
    <scope>NUCLEOTIDE SEQUENCE [LARGE SCALE GENOMIC DNA]</scope>
    <source>
        <strain evidence="2 3">19-DSS-EL-015</strain>
    </source>
</reference>
<organism evidence="2 3">
    <name type="scientific">Phlyctema vagabunda</name>
    <dbReference type="NCBI Taxonomy" id="108571"/>
    <lineage>
        <taxon>Eukaryota</taxon>
        <taxon>Fungi</taxon>
        <taxon>Dikarya</taxon>
        <taxon>Ascomycota</taxon>
        <taxon>Pezizomycotina</taxon>
        <taxon>Leotiomycetes</taxon>
        <taxon>Helotiales</taxon>
        <taxon>Dermateaceae</taxon>
        <taxon>Phlyctema</taxon>
    </lineage>
</organism>
<keyword evidence="1" id="KW-0472">Membrane</keyword>
<protein>
    <submittedName>
        <fullName evidence="2">Uncharacterized protein</fullName>
    </submittedName>
</protein>